<evidence type="ECO:0008006" key="3">
    <source>
        <dbReference type="Google" id="ProtNLM"/>
    </source>
</evidence>
<accession>A0AAV3S7U1</accession>
<protein>
    <recommendedName>
        <fullName evidence="3">LamG domain-containing protein</fullName>
    </recommendedName>
</protein>
<dbReference type="SUPFAM" id="SSF49899">
    <property type="entry name" value="Concanavalin A-like lectins/glucanases"/>
    <property type="match status" value="1"/>
</dbReference>
<sequence>MGRGIIESGLFRSERYQLERRTSDPATTQEGEMWIRTDIAPDADQLATLRFDNGSGTWDIPIYDTTATTDNVSKALRFEVAGSTGFVPVTTSGGTYDALRLQHNDSTYAFHDALEASAIPDSVIHRYTFEDNSDTTTLTDIAGSADGTITGMTYTSSQADGDYAGDFDGTDDEVSIPATESPPISFTFDYYPRAPGAALSWAQDYANSQGISIKANVNDELEIVYGSTLKVINTSELSINTRQHVGVTVSSSDEITVYLDGSQVGSATSSNNGWGGSSYLGSEGGDAYADGIVDDFDVDDKVLSQSEIQERM</sequence>
<evidence type="ECO:0000313" key="2">
    <source>
        <dbReference type="Proteomes" id="UP001500837"/>
    </source>
</evidence>
<name>A0AAV3S7U1_9EURY</name>
<dbReference type="Pfam" id="PF13385">
    <property type="entry name" value="Laminin_G_3"/>
    <property type="match status" value="1"/>
</dbReference>
<dbReference type="AlphaFoldDB" id="A0AAV3S7U1"/>
<proteinExistence type="predicted"/>
<comment type="caution">
    <text evidence="1">The sequence shown here is derived from an EMBL/GenBank/DDBJ whole genome shotgun (WGS) entry which is preliminary data.</text>
</comment>
<dbReference type="InterPro" id="IPR013320">
    <property type="entry name" value="ConA-like_dom_sf"/>
</dbReference>
<reference evidence="1 2" key="1">
    <citation type="journal article" date="2019" name="Int. J. Syst. Evol. Microbiol.">
        <title>The Global Catalogue of Microorganisms (GCM) 10K type strain sequencing project: providing services to taxonomists for standard genome sequencing and annotation.</title>
        <authorList>
            <consortium name="The Broad Institute Genomics Platform"/>
            <consortium name="The Broad Institute Genome Sequencing Center for Infectious Disease"/>
            <person name="Wu L."/>
            <person name="Ma J."/>
        </authorList>
    </citation>
    <scope>NUCLEOTIDE SEQUENCE [LARGE SCALE GENOMIC DNA]</scope>
    <source>
        <strain evidence="1 2">JCM 16330</strain>
    </source>
</reference>
<dbReference type="RefSeq" id="WP_211313635.1">
    <property type="nucleotide sequence ID" value="NZ_BAAABL010000058.1"/>
</dbReference>
<gene>
    <name evidence="1" type="ORF">GCM10009066_19160</name>
</gene>
<organism evidence="1 2">
    <name type="scientific">Halarchaeum salinum</name>
    <dbReference type="NCBI Taxonomy" id="489912"/>
    <lineage>
        <taxon>Archaea</taxon>
        <taxon>Methanobacteriati</taxon>
        <taxon>Methanobacteriota</taxon>
        <taxon>Stenosarchaea group</taxon>
        <taxon>Halobacteria</taxon>
        <taxon>Halobacteriales</taxon>
        <taxon>Halobacteriaceae</taxon>
    </lineage>
</organism>
<dbReference type="EMBL" id="BAAABL010000058">
    <property type="protein sequence ID" value="GAA0305466.1"/>
    <property type="molecule type" value="Genomic_DNA"/>
</dbReference>
<dbReference type="Proteomes" id="UP001500837">
    <property type="component" value="Unassembled WGS sequence"/>
</dbReference>
<keyword evidence="2" id="KW-1185">Reference proteome</keyword>
<dbReference type="Gene3D" id="2.60.120.200">
    <property type="match status" value="1"/>
</dbReference>
<evidence type="ECO:0000313" key="1">
    <source>
        <dbReference type="EMBL" id="GAA0305466.1"/>
    </source>
</evidence>